<gene>
    <name evidence="3" type="ORF">HZF05_08275</name>
</gene>
<feature type="transmembrane region" description="Helical" evidence="1">
    <location>
        <begin position="58"/>
        <end position="76"/>
    </location>
</feature>
<keyword evidence="1" id="KW-0812">Transmembrane</keyword>
<dbReference type="EMBL" id="JACEIB010000006">
    <property type="protein sequence ID" value="MBA2934095.1"/>
    <property type="molecule type" value="Genomic_DNA"/>
</dbReference>
<evidence type="ECO:0000256" key="1">
    <source>
        <dbReference type="SAM" id="Phobius"/>
    </source>
</evidence>
<evidence type="ECO:0000313" key="3">
    <source>
        <dbReference type="EMBL" id="MBA2934095.1"/>
    </source>
</evidence>
<comment type="caution">
    <text evidence="3">The sequence shown here is derived from an EMBL/GenBank/DDBJ whole genome shotgun (WGS) entry which is preliminary data.</text>
</comment>
<feature type="transmembrane region" description="Helical" evidence="1">
    <location>
        <begin position="179"/>
        <end position="197"/>
    </location>
</feature>
<proteinExistence type="predicted"/>
<feature type="transmembrane region" description="Helical" evidence="1">
    <location>
        <begin position="284"/>
        <end position="305"/>
    </location>
</feature>
<keyword evidence="1" id="KW-0472">Membrane</keyword>
<organism evidence="3 4">
    <name type="scientific">Sphingomonas chungangi</name>
    <dbReference type="NCBI Taxonomy" id="2683589"/>
    <lineage>
        <taxon>Bacteria</taxon>
        <taxon>Pseudomonadati</taxon>
        <taxon>Pseudomonadota</taxon>
        <taxon>Alphaproteobacteria</taxon>
        <taxon>Sphingomonadales</taxon>
        <taxon>Sphingomonadaceae</taxon>
        <taxon>Sphingomonas</taxon>
    </lineage>
</organism>
<dbReference type="GO" id="GO:0016747">
    <property type="term" value="F:acyltransferase activity, transferring groups other than amino-acyl groups"/>
    <property type="evidence" value="ECO:0007669"/>
    <property type="project" value="InterPro"/>
</dbReference>
<dbReference type="AlphaFoldDB" id="A0A838L5W9"/>
<keyword evidence="3" id="KW-0808">Transferase</keyword>
<dbReference type="Pfam" id="PF01757">
    <property type="entry name" value="Acyl_transf_3"/>
    <property type="match status" value="1"/>
</dbReference>
<feature type="transmembrane region" description="Helical" evidence="1">
    <location>
        <begin position="97"/>
        <end position="119"/>
    </location>
</feature>
<evidence type="ECO:0000259" key="2">
    <source>
        <dbReference type="Pfam" id="PF01757"/>
    </source>
</evidence>
<name>A0A838L5W9_9SPHN</name>
<feature type="transmembrane region" description="Helical" evidence="1">
    <location>
        <begin position="12"/>
        <end position="34"/>
    </location>
</feature>
<dbReference type="PANTHER" id="PTHR36927:SF3">
    <property type="entry name" value="GLUCANS BIOSYNTHESIS PROTEIN C"/>
    <property type="match status" value="1"/>
</dbReference>
<dbReference type="Proteomes" id="UP000570166">
    <property type="component" value="Unassembled WGS sequence"/>
</dbReference>
<keyword evidence="1" id="KW-1133">Transmembrane helix</keyword>
<feature type="transmembrane region" description="Helical" evidence="1">
    <location>
        <begin position="343"/>
        <end position="364"/>
    </location>
</feature>
<dbReference type="RefSeq" id="WP_160365618.1">
    <property type="nucleotide sequence ID" value="NZ_JACEIB010000006.1"/>
</dbReference>
<keyword evidence="3" id="KW-0012">Acyltransferase</keyword>
<feature type="transmembrane region" description="Helical" evidence="1">
    <location>
        <begin position="217"/>
        <end position="234"/>
    </location>
</feature>
<evidence type="ECO:0000313" key="4">
    <source>
        <dbReference type="Proteomes" id="UP000570166"/>
    </source>
</evidence>
<dbReference type="InterPro" id="IPR050623">
    <property type="entry name" value="Glucan_succinyl_AcylTrfase"/>
</dbReference>
<feature type="transmembrane region" description="Helical" evidence="1">
    <location>
        <begin position="148"/>
        <end position="167"/>
    </location>
</feature>
<accession>A0A838L5W9</accession>
<sequence>MGQASGRHYGMDWLRIGAFQLLILYHVGMAFVPWDFQVKVANPPIGWATALMMLTSPWRLSLLFAVSGYASAALFAREKGGIGAFLTSRLARLGIPLLFGMAVLVTPQPWIWLITHYGYRDDFATFLVRDYYSFSAIDGVIVPTWMHLWFVAYLIGYTLLLCAVLALPERMRALGRRGAELLFGGPLLVPAGIAFVYYARASFEAGWEDNHLLITDWSAHAHYLPMFLFGFLLRGSEPIRAAIARWWPLAAVLSVAGYAVLAWFELRYGSTIAPQSLWAMHGWAQSAEAWGAMIALIGVADRWWNVDHRWRPMLAEAVFPFYLIHQTIIIVVGYWMMGSGIAPLPAFLLLVAATIGGCWAFYLAGREVRWLRPLIGLKAGPAKGAVPAVVAPETVPPV</sequence>
<feature type="transmembrane region" description="Helical" evidence="1">
    <location>
        <begin position="246"/>
        <end position="264"/>
    </location>
</feature>
<feature type="domain" description="Acyltransferase 3" evidence="2">
    <location>
        <begin position="9"/>
        <end position="362"/>
    </location>
</feature>
<dbReference type="InterPro" id="IPR002656">
    <property type="entry name" value="Acyl_transf_3_dom"/>
</dbReference>
<keyword evidence="4" id="KW-1185">Reference proteome</keyword>
<protein>
    <submittedName>
        <fullName evidence="3">Acyltransferase</fullName>
    </submittedName>
</protein>
<dbReference type="PANTHER" id="PTHR36927">
    <property type="entry name" value="BLR4337 PROTEIN"/>
    <property type="match status" value="1"/>
</dbReference>
<reference evidence="3 4" key="1">
    <citation type="submission" date="2020-07" db="EMBL/GenBank/DDBJ databases">
        <authorList>
            <person name="Sun Q."/>
        </authorList>
    </citation>
    <scope>NUCLEOTIDE SEQUENCE [LARGE SCALE GENOMIC DNA]</scope>
    <source>
        <strain evidence="3 4">CGMCC 1.13654</strain>
    </source>
</reference>
<feature type="transmembrane region" description="Helical" evidence="1">
    <location>
        <begin position="317"/>
        <end position="337"/>
    </location>
</feature>